<proteinExistence type="predicted"/>
<name>A0A261WAB0_9PSED</name>
<comment type="caution">
    <text evidence="1">The sequence shown here is derived from an EMBL/GenBank/DDBJ whole genome shotgun (WGS) entry which is preliminary data.</text>
</comment>
<organism evidence="1 2">
    <name type="scientific">Pseudomonas avellanae</name>
    <dbReference type="NCBI Taxonomy" id="46257"/>
    <lineage>
        <taxon>Bacteria</taxon>
        <taxon>Pseudomonadati</taxon>
        <taxon>Pseudomonadota</taxon>
        <taxon>Gammaproteobacteria</taxon>
        <taxon>Pseudomonadales</taxon>
        <taxon>Pseudomonadaceae</taxon>
        <taxon>Pseudomonas</taxon>
    </lineage>
</organism>
<dbReference type="EMBL" id="NKQU01000648">
    <property type="protein sequence ID" value="OZI83116.1"/>
    <property type="molecule type" value="Genomic_DNA"/>
</dbReference>
<evidence type="ECO:0000313" key="2">
    <source>
        <dbReference type="Proteomes" id="UP000217163"/>
    </source>
</evidence>
<protein>
    <submittedName>
        <fullName evidence="1">Uncharacterized protein</fullName>
    </submittedName>
</protein>
<reference evidence="2" key="1">
    <citation type="journal article" date="2016" name="Sci. Rep.">
        <title>Genome analysis of the kiwifruit canker pathogen Pseudomonas syringae pv. actinidiae biovar 5.</title>
        <authorList>
            <person name="Fujikawa T."/>
            <person name="Sawada H."/>
        </authorList>
    </citation>
    <scope>NUCLEOTIDE SEQUENCE [LARGE SCALE GENOMIC DNA]</scope>
    <source>
        <strain evidence="2">MAFF 212061</strain>
    </source>
</reference>
<gene>
    <name evidence="1" type="ORF">CFN58_33505</name>
</gene>
<dbReference type="AlphaFoldDB" id="A0A261WAB0"/>
<accession>A0A261WAB0</accession>
<evidence type="ECO:0000313" key="1">
    <source>
        <dbReference type="EMBL" id="OZI83116.1"/>
    </source>
</evidence>
<sequence length="66" mass="7473">MAIDIKMTVELLCMGYQQEPGQDRRRRLIHQVSCDRAHEAVSVLDIPNARCVFCTASRLAAWALTL</sequence>
<dbReference type="Proteomes" id="UP000217163">
    <property type="component" value="Unassembled WGS sequence"/>
</dbReference>